<dbReference type="InterPro" id="IPR051678">
    <property type="entry name" value="AGP_Transferase"/>
</dbReference>
<protein>
    <submittedName>
        <fullName evidence="2">Aminoglycoside phosphotransferase (APT) family kinase protein</fullName>
    </submittedName>
</protein>
<dbReference type="Proteomes" id="UP000256900">
    <property type="component" value="Unassembled WGS sequence"/>
</dbReference>
<dbReference type="PANTHER" id="PTHR21310">
    <property type="entry name" value="AMINOGLYCOSIDE PHOSPHOTRANSFERASE-RELATED-RELATED"/>
    <property type="match status" value="1"/>
</dbReference>
<dbReference type="EMBL" id="QUMO01000006">
    <property type="protein sequence ID" value="REF83306.1"/>
    <property type="molecule type" value="Genomic_DNA"/>
</dbReference>
<dbReference type="SUPFAM" id="SSF56112">
    <property type="entry name" value="Protein kinase-like (PK-like)"/>
    <property type="match status" value="1"/>
</dbReference>
<organism evidence="2 3">
    <name type="scientific">Methylovirgula ligni</name>
    <dbReference type="NCBI Taxonomy" id="569860"/>
    <lineage>
        <taxon>Bacteria</taxon>
        <taxon>Pseudomonadati</taxon>
        <taxon>Pseudomonadota</taxon>
        <taxon>Alphaproteobacteria</taxon>
        <taxon>Hyphomicrobiales</taxon>
        <taxon>Beijerinckiaceae</taxon>
        <taxon>Methylovirgula</taxon>
    </lineage>
</organism>
<keyword evidence="3" id="KW-1185">Reference proteome</keyword>
<proteinExistence type="predicted"/>
<comment type="caution">
    <text evidence="2">The sequence shown here is derived from an EMBL/GenBank/DDBJ whole genome shotgun (WGS) entry which is preliminary data.</text>
</comment>
<dbReference type="Gene3D" id="3.30.200.20">
    <property type="entry name" value="Phosphorylase Kinase, domain 1"/>
    <property type="match status" value="1"/>
</dbReference>
<dbReference type="Pfam" id="PF01636">
    <property type="entry name" value="APH"/>
    <property type="match status" value="1"/>
</dbReference>
<reference evidence="2 3" key="1">
    <citation type="submission" date="2018-08" db="EMBL/GenBank/DDBJ databases">
        <title>Genomic Encyclopedia of Type Strains, Phase IV (KMG-IV): sequencing the most valuable type-strain genomes for metagenomic binning, comparative biology and taxonomic classification.</title>
        <authorList>
            <person name="Goeker M."/>
        </authorList>
    </citation>
    <scope>NUCLEOTIDE SEQUENCE [LARGE SCALE GENOMIC DNA]</scope>
    <source>
        <strain evidence="2 3">BW863</strain>
    </source>
</reference>
<dbReference type="AlphaFoldDB" id="A0A3D9YL74"/>
<keyword evidence="2" id="KW-0808">Transferase</keyword>
<dbReference type="RefSeq" id="WP_115837884.1">
    <property type="nucleotide sequence ID" value="NZ_CP025086.1"/>
</dbReference>
<feature type="domain" description="Aminoglycoside phosphotransferase" evidence="1">
    <location>
        <begin position="25"/>
        <end position="251"/>
    </location>
</feature>
<accession>A0A3D9YL74</accession>
<dbReference type="PANTHER" id="PTHR21310:SF15">
    <property type="entry name" value="AMINOGLYCOSIDE PHOSPHOTRANSFERASE DOMAIN-CONTAINING PROTEIN"/>
    <property type="match status" value="1"/>
</dbReference>
<dbReference type="GO" id="GO:0016301">
    <property type="term" value="F:kinase activity"/>
    <property type="evidence" value="ECO:0007669"/>
    <property type="project" value="UniProtKB-KW"/>
</dbReference>
<keyword evidence="2" id="KW-0418">Kinase</keyword>
<name>A0A3D9YL74_9HYPH</name>
<evidence type="ECO:0000313" key="2">
    <source>
        <dbReference type="EMBL" id="REF83306.1"/>
    </source>
</evidence>
<dbReference type="InterPro" id="IPR011009">
    <property type="entry name" value="Kinase-like_dom_sf"/>
</dbReference>
<gene>
    <name evidence="2" type="ORF">DES32_3225</name>
</gene>
<sequence>MTKSKLEKLRAAILRAFPHLVTGTFKLITDGWDSAAVDVDGKLIFKFPRSKAARKALRREAAILAIARPALSLAVPDLQLHKGPPLFSSHLKLKGRQIEAEDYARLPEAARQRLGEDLARFYAELHGLDPVLMKAAGAEPVSDWHEAETIRENALPLLSHKLRRVARHVIEAHERLPPDPHGLIFGFFDGHGWNMAFDRKRERLRGVYDFADSGFGPLHEDFTYSNAISSDLTSKIVSAYEKLTGRTLDRRRIDILTGYHHLSELADFAEDIGRAKDMRRNFKAWAKEHADFSA</sequence>
<dbReference type="InterPro" id="IPR002575">
    <property type="entry name" value="Aminoglycoside_PTrfase"/>
</dbReference>
<dbReference type="OrthoDB" id="1550312at2"/>
<evidence type="ECO:0000259" key="1">
    <source>
        <dbReference type="Pfam" id="PF01636"/>
    </source>
</evidence>
<dbReference type="Gene3D" id="3.90.1200.10">
    <property type="match status" value="1"/>
</dbReference>
<evidence type="ECO:0000313" key="3">
    <source>
        <dbReference type="Proteomes" id="UP000256900"/>
    </source>
</evidence>